<sequence length="425" mass="47376">MTASLTCWFLVLWLYGDCSTTILAHPTTVHGCARGEAVLRLDVRGQDLSYQWFKDDSMLVGETSAELRIDNAVEADEGRYQCEVRDTCNQITRSRSGWLFISPPFYKTSQLPNWRQNVTDGDCRDTNADSRFDIRDLITLRDNDDSAETCQVEVTTNLPALRLHSIYRASSADAGETFLPENALLLDAASVPDAIFGPDNALWVYYVSGTQNYHSIWVARLNEQDVLEPYRCVTLDGDLVFGAVDPDIIRLRDGRYRLFYYSNFGPPLPGGNPHFIETAVSNDGIHFTREGIILETDGGTDPSALQHSSGTNILAVPVNDLKMQIAINTGEDDTWVETLQLDTSGIPELVERENGDVLLIIGQPNGNDTFKRYLSSNQGQSWTQLADVVLSGMTHDPATANHPGIVRRSPTDWELYYVVEAPENN</sequence>
<dbReference type="InterPro" id="IPR013783">
    <property type="entry name" value="Ig-like_fold"/>
</dbReference>
<evidence type="ECO:0000313" key="2">
    <source>
        <dbReference type="EMBL" id="MBO1321947.1"/>
    </source>
</evidence>
<comment type="caution">
    <text evidence="2">The sequence shown here is derived from an EMBL/GenBank/DDBJ whole genome shotgun (WGS) entry which is preliminary data.</text>
</comment>
<dbReference type="InterPro" id="IPR036179">
    <property type="entry name" value="Ig-like_dom_sf"/>
</dbReference>
<protein>
    <recommendedName>
        <fullName evidence="1">Ig-like domain-containing protein</fullName>
    </recommendedName>
</protein>
<dbReference type="SUPFAM" id="SSF75005">
    <property type="entry name" value="Arabinanase/levansucrase/invertase"/>
    <property type="match status" value="1"/>
</dbReference>
<reference evidence="2" key="1">
    <citation type="submission" date="2021-03" db="EMBL/GenBank/DDBJ databases">
        <authorList>
            <person name="Wang G."/>
        </authorList>
    </citation>
    <scope>NUCLEOTIDE SEQUENCE</scope>
    <source>
        <strain evidence="2">KCTC 12899</strain>
    </source>
</reference>
<dbReference type="InterPro" id="IPR023296">
    <property type="entry name" value="Glyco_hydro_beta-prop_sf"/>
</dbReference>
<keyword evidence="3" id="KW-1185">Reference proteome</keyword>
<dbReference type="Gene3D" id="2.115.10.20">
    <property type="entry name" value="Glycosyl hydrolase domain, family 43"/>
    <property type="match status" value="1"/>
</dbReference>
<dbReference type="EMBL" id="JAFREP010000029">
    <property type="protein sequence ID" value="MBO1321947.1"/>
    <property type="molecule type" value="Genomic_DNA"/>
</dbReference>
<dbReference type="AlphaFoldDB" id="A0A8J7U5Q0"/>
<dbReference type="SUPFAM" id="SSF48726">
    <property type="entry name" value="Immunoglobulin"/>
    <property type="match status" value="1"/>
</dbReference>
<dbReference type="PROSITE" id="PS50835">
    <property type="entry name" value="IG_LIKE"/>
    <property type="match status" value="1"/>
</dbReference>
<organism evidence="2 3">
    <name type="scientific">Acanthopleuribacter pedis</name>
    <dbReference type="NCBI Taxonomy" id="442870"/>
    <lineage>
        <taxon>Bacteria</taxon>
        <taxon>Pseudomonadati</taxon>
        <taxon>Acidobacteriota</taxon>
        <taxon>Holophagae</taxon>
        <taxon>Acanthopleuribacterales</taxon>
        <taxon>Acanthopleuribacteraceae</taxon>
        <taxon>Acanthopleuribacter</taxon>
    </lineage>
</organism>
<dbReference type="RefSeq" id="WP_207861919.1">
    <property type="nucleotide sequence ID" value="NZ_JAFREP010000029.1"/>
</dbReference>
<evidence type="ECO:0000259" key="1">
    <source>
        <dbReference type="PROSITE" id="PS50835"/>
    </source>
</evidence>
<accession>A0A8J7U5Q0</accession>
<dbReference type="Gene3D" id="2.60.40.10">
    <property type="entry name" value="Immunoglobulins"/>
    <property type="match status" value="1"/>
</dbReference>
<dbReference type="InterPro" id="IPR007110">
    <property type="entry name" value="Ig-like_dom"/>
</dbReference>
<evidence type="ECO:0000313" key="3">
    <source>
        <dbReference type="Proteomes" id="UP000664417"/>
    </source>
</evidence>
<gene>
    <name evidence="2" type="ORF">J3U88_25930</name>
</gene>
<feature type="domain" description="Ig-like" evidence="1">
    <location>
        <begin position="1"/>
        <end position="92"/>
    </location>
</feature>
<dbReference type="Proteomes" id="UP000664417">
    <property type="component" value="Unassembled WGS sequence"/>
</dbReference>
<proteinExistence type="predicted"/>
<dbReference type="CDD" id="cd15482">
    <property type="entry name" value="Sialidase_non-viral"/>
    <property type="match status" value="1"/>
</dbReference>
<name>A0A8J7U5Q0_9BACT</name>
<dbReference type="CDD" id="cd00096">
    <property type="entry name" value="Ig"/>
    <property type="match status" value="1"/>
</dbReference>